<feature type="domain" description="UBA" evidence="6">
    <location>
        <begin position="54"/>
        <end position="95"/>
    </location>
</feature>
<dbReference type="InterPro" id="IPR009060">
    <property type="entry name" value="UBA-like_sf"/>
</dbReference>
<dbReference type="NCBIfam" id="TIGR00283">
    <property type="entry name" value="arch_pth2"/>
    <property type="match status" value="1"/>
</dbReference>
<dbReference type="GO" id="GO:0004045">
    <property type="term" value="F:peptidyl-tRNA hydrolase activity"/>
    <property type="evidence" value="ECO:0007669"/>
    <property type="project" value="UniProtKB-EC"/>
</dbReference>
<feature type="compositionally biased region" description="Basic and acidic residues" evidence="5">
    <location>
        <begin position="31"/>
        <end position="40"/>
    </location>
</feature>
<dbReference type="Gene3D" id="1.10.8.10">
    <property type="entry name" value="DNA helicase RuvA subunit, C-terminal domain"/>
    <property type="match status" value="1"/>
</dbReference>
<dbReference type="PROSITE" id="PS50030">
    <property type="entry name" value="UBA"/>
    <property type="match status" value="1"/>
</dbReference>
<dbReference type="PANTHER" id="PTHR12649">
    <property type="entry name" value="PEPTIDYL-TRNA HYDROLASE 2"/>
    <property type="match status" value="1"/>
</dbReference>
<dbReference type="Pfam" id="PF01981">
    <property type="entry name" value="PTH2"/>
    <property type="match status" value="1"/>
</dbReference>
<evidence type="ECO:0000256" key="4">
    <source>
        <dbReference type="ARBA" id="ARBA00048707"/>
    </source>
</evidence>
<organism evidence="7 8">
    <name type="scientific">Caerostris darwini</name>
    <dbReference type="NCBI Taxonomy" id="1538125"/>
    <lineage>
        <taxon>Eukaryota</taxon>
        <taxon>Metazoa</taxon>
        <taxon>Ecdysozoa</taxon>
        <taxon>Arthropoda</taxon>
        <taxon>Chelicerata</taxon>
        <taxon>Arachnida</taxon>
        <taxon>Araneae</taxon>
        <taxon>Araneomorphae</taxon>
        <taxon>Entelegynae</taxon>
        <taxon>Araneoidea</taxon>
        <taxon>Araneidae</taxon>
        <taxon>Caerostris</taxon>
    </lineage>
</organism>
<comment type="similarity">
    <text evidence="3">Belongs to the PTH2 family.</text>
</comment>
<dbReference type="SMART" id="SM00165">
    <property type="entry name" value="UBA"/>
    <property type="match status" value="1"/>
</dbReference>
<dbReference type="PANTHER" id="PTHR12649:SF29">
    <property type="entry name" value="AMINOACYL-TRNA HYDROLASE"/>
    <property type="match status" value="1"/>
</dbReference>
<keyword evidence="8" id="KW-1185">Reference proteome</keyword>
<proteinExistence type="inferred from homology"/>
<dbReference type="Gene3D" id="3.40.1490.10">
    <property type="entry name" value="Bit1"/>
    <property type="match status" value="1"/>
</dbReference>
<dbReference type="InterPro" id="IPR015940">
    <property type="entry name" value="UBA"/>
</dbReference>
<dbReference type="FunFam" id="3.40.1490.10:FF:000002">
    <property type="entry name" value="Peptidyl-tRNA hydrolase 2, mitochondrial"/>
    <property type="match status" value="1"/>
</dbReference>
<dbReference type="AlphaFoldDB" id="A0AAV4MXF4"/>
<dbReference type="CDD" id="cd02430">
    <property type="entry name" value="PTH2"/>
    <property type="match status" value="1"/>
</dbReference>
<sequence length="236" mass="26207">MNAEKADMHLIYKTVNGNDRARSRFHNLEVYRTMQEPREDGDGEESQTTPTPWKPNEEFLKVLVGMGISRVAAEKALFYTDNRSADLAAAWLFENSEADLETSLAAEAGDNMEDTFGDAYKMAFVVNMSLEMGTGKLASQVAHAAIGMHRLLLQNENKYGEMVLQWSEYGETKIVLRGNTTQHLVELERKALCLGLPTYLVQDAGRTQVPVGSTTVLCVMGRLDLVDQVTGSLKLL</sequence>
<dbReference type="Proteomes" id="UP001054837">
    <property type="component" value="Unassembled WGS sequence"/>
</dbReference>
<evidence type="ECO:0000256" key="5">
    <source>
        <dbReference type="SAM" id="MobiDB-lite"/>
    </source>
</evidence>
<evidence type="ECO:0000313" key="8">
    <source>
        <dbReference type="Proteomes" id="UP001054837"/>
    </source>
</evidence>
<evidence type="ECO:0000259" key="6">
    <source>
        <dbReference type="PROSITE" id="PS50030"/>
    </source>
</evidence>
<dbReference type="InterPro" id="IPR002833">
    <property type="entry name" value="PTH2"/>
</dbReference>
<dbReference type="SUPFAM" id="SSF46934">
    <property type="entry name" value="UBA-like"/>
    <property type="match status" value="1"/>
</dbReference>
<comment type="caution">
    <text evidence="7">The sequence shown here is derived from an EMBL/GenBank/DDBJ whole genome shotgun (WGS) entry which is preliminary data.</text>
</comment>
<accession>A0AAV4MXF4</accession>
<dbReference type="SUPFAM" id="SSF102462">
    <property type="entry name" value="Peptidyl-tRNA hydrolase II"/>
    <property type="match status" value="1"/>
</dbReference>
<dbReference type="Pfam" id="PF22562">
    <property type="entry name" value="UBA_7"/>
    <property type="match status" value="1"/>
</dbReference>
<gene>
    <name evidence="7" type="primary">C24G6.8</name>
    <name evidence="7" type="ORF">CDAR_406291</name>
</gene>
<dbReference type="InterPro" id="IPR023476">
    <property type="entry name" value="Pep_tRNA_hydro_II_dom_sf"/>
</dbReference>
<evidence type="ECO:0000313" key="7">
    <source>
        <dbReference type="EMBL" id="GIX75659.1"/>
    </source>
</evidence>
<evidence type="ECO:0000256" key="2">
    <source>
        <dbReference type="ARBA" id="ARBA00022801"/>
    </source>
</evidence>
<feature type="region of interest" description="Disordered" evidence="5">
    <location>
        <begin position="31"/>
        <end position="54"/>
    </location>
</feature>
<dbReference type="EMBL" id="BPLQ01000843">
    <property type="protein sequence ID" value="GIX75659.1"/>
    <property type="molecule type" value="Genomic_DNA"/>
</dbReference>
<dbReference type="GO" id="GO:0005829">
    <property type="term" value="C:cytosol"/>
    <property type="evidence" value="ECO:0007669"/>
    <property type="project" value="TreeGrafter"/>
</dbReference>
<name>A0AAV4MXF4_9ARAC</name>
<protein>
    <recommendedName>
        <fullName evidence="1">peptidyl-tRNA hydrolase</fullName>
        <ecNumber evidence="1">3.1.1.29</ecNumber>
    </recommendedName>
</protein>
<dbReference type="EC" id="3.1.1.29" evidence="1"/>
<evidence type="ECO:0000256" key="1">
    <source>
        <dbReference type="ARBA" id="ARBA00013260"/>
    </source>
</evidence>
<evidence type="ECO:0000256" key="3">
    <source>
        <dbReference type="ARBA" id="ARBA00038050"/>
    </source>
</evidence>
<dbReference type="CDD" id="cd14296">
    <property type="entry name" value="UBA1_scUBP14_like"/>
    <property type="match status" value="1"/>
</dbReference>
<comment type="catalytic activity">
    <reaction evidence="4">
        <text>an N-acyl-L-alpha-aminoacyl-tRNA + H2O = an N-acyl-L-amino acid + a tRNA + H(+)</text>
        <dbReference type="Rhea" id="RHEA:54448"/>
        <dbReference type="Rhea" id="RHEA-COMP:10123"/>
        <dbReference type="Rhea" id="RHEA-COMP:13883"/>
        <dbReference type="ChEBI" id="CHEBI:15377"/>
        <dbReference type="ChEBI" id="CHEBI:15378"/>
        <dbReference type="ChEBI" id="CHEBI:59874"/>
        <dbReference type="ChEBI" id="CHEBI:78442"/>
        <dbReference type="ChEBI" id="CHEBI:138191"/>
        <dbReference type="EC" id="3.1.1.29"/>
    </reaction>
</comment>
<keyword evidence="2 7" id="KW-0378">Hydrolase</keyword>
<reference evidence="7 8" key="1">
    <citation type="submission" date="2021-06" db="EMBL/GenBank/DDBJ databases">
        <title>Caerostris darwini draft genome.</title>
        <authorList>
            <person name="Kono N."/>
            <person name="Arakawa K."/>
        </authorList>
    </citation>
    <scope>NUCLEOTIDE SEQUENCE [LARGE SCALE GENOMIC DNA]</scope>
</reference>